<dbReference type="Pfam" id="PF16036">
    <property type="entry name" value="Chalcone_3"/>
    <property type="match status" value="1"/>
</dbReference>
<feature type="domain" description="Chalcone isomerase" evidence="2">
    <location>
        <begin position="44"/>
        <end position="211"/>
    </location>
</feature>
<comment type="caution">
    <text evidence="3">The sequence shown here is derived from an EMBL/GenBank/DDBJ whole genome shotgun (WGS) entry which is preliminary data.</text>
</comment>
<protein>
    <recommendedName>
        <fullName evidence="2">Chalcone isomerase domain-containing protein</fullName>
    </recommendedName>
</protein>
<sequence>MGIRRTLTVGSLFSSSQCDRNRHFIWLKWPLLLLMLAPPAWSLTIKGVDIPEVLPARDSRPELVLNGAALRTQYLLVNTYIGQLYLEQPMQSAEAIFADDGHKRMVFHVLMKRISARRVANALYEALQLNITKEEQQALESEINTMISMFEGRMKAGDTGEIDYIPGLGTRVRISGKDKGIIPGKAFFNALLSVWIGENPINRTFKEGILGLEVSEPIEVAEQDQGA</sequence>
<feature type="coiled-coil region" evidence="1">
    <location>
        <begin position="117"/>
        <end position="144"/>
    </location>
</feature>
<evidence type="ECO:0000259" key="2">
    <source>
        <dbReference type="Pfam" id="PF16036"/>
    </source>
</evidence>
<evidence type="ECO:0000313" key="4">
    <source>
        <dbReference type="Proteomes" id="UP001500604"/>
    </source>
</evidence>
<name>A0ABP8V6T2_9GAMM</name>
<dbReference type="InterPro" id="IPR016088">
    <property type="entry name" value="Chalcone_isomerase_3-sand"/>
</dbReference>
<dbReference type="Gene3D" id="3.50.70.10">
    <property type="match status" value="1"/>
</dbReference>
<accession>A0ABP8V6T2</accession>
<dbReference type="EMBL" id="BAABFL010000419">
    <property type="protein sequence ID" value="GAA4650765.1"/>
    <property type="molecule type" value="Genomic_DNA"/>
</dbReference>
<keyword evidence="1" id="KW-0175">Coiled coil</keyword>
<reference evidence="4" key="1">
    <citation type="journal article" date="2019" name="Int. J. Syst. Evol. Microbiol.">
        <title>The Global Catalogue of Microorganisms (GCM) 10K type strain sequencing project: providing services to taxonomists for standard genome sequencing and annotation.</title>
        <authorList>
            <consortium name="The Broad Institute Genomics Platform"/>
            <consortium name="The Broad Institute Genome Sequencing Center for Infectious Disease"/>
            <person name="Wu L."/>
            <person name="Ma J."/>
        </authorList>
    </citation>
    <scope>NUCLEOTIDE SEQUENCE [LARGE SCALE GENOMIC DNA]</scope>
    <source>
        <strain evidence="4">JCM 17805</strain>
    </source>
</reference>
<evidence type="ECO:0000256" key="1">
    <source>
        <dbReference type="SAM" id="Coils"/>
    </source>
</evidence>
<dbReference type="InterPro" id="IPR016087">
    <property type="entry name" value="Chalcone_isomerase"/>
</dbReference>
<evidence type="ECO:0000313" key="3">
    <source>
        <dbReference type="EMBL" id="GAA4650765.1"/>
    </source>
</evidence>
<dbReference type="InterPro" id="IPR036298">
    <property type="entry name" value="Chalcone_isomerase_sf"/>
</dbReference>
<keyword evidence="4" id="KW-1185">Reference proteome</keyword>
<dbReference type="Proteomes" id="UP001500604">
    <property type="component" value="Unassembled WGS sequence"/>
</dbReference>
<gene>
    <name evidence="3" type="ORF">GCM10023116_30480</name>
</gene>
<proteinExistence type="predicted"/>
<dbReference type="RefSeq" id="WP_345197004.1">
    <property type="nucleotide sequence ID" value="NZ_BAABFL010000419.1"/>
</dbReference>
<dbReference type="SUPFAM" id="SSF54626">
    <property type="entry name" value="Chalcone isomerase"/>
    <property type="match status" value="1"/>
</dbReference>
<organism evidence="3 4">
    <name type="scientific">Kistimonas scapharcae</name>
    <dbReference type="NCBI Taxonomy" id="1036133"/>
    <lineage>
        <taxon>Bacteria</taxon>
        <taxon>Pseudomonadati</taxon>
        <taxon>Pseudomonadota</taxon>
        <taxon>Gammaproteobacteria</taxon>
        <taxon>Oceanospirillales</taxon>
        <taxon>Endozoicomonadaceae</taxon>
        <taxon>Kistimonas</taxon>
    </lineage>
</organism>